<proteinExistence type="predicted"/>
<evidence type="ECO:0000256" key="1">
    <source>
        <dbReference type="SAM" id="Phobius"/>
    </source>
</evidence>
<dbReference type="Pfam" id="PF13413">
    <property type="entry name" value="HTH_25"/>
    <property type="match status" value="1"/>
</dbReference>
<reference evidence="2" key="2">
    <citation type="journal article" date="2024" name="Environ. Microbiol.">
        <title>Genome analysis and description of Tunturibacter gen. nov. expands the diversity of Terriglobia in tundra soils.</title>
        <authorList>
            <person name="Messyasz A."/>
            <person name="Mannisto M.K."/>
            <person name="Kerkhof L.J."/>
            <person name="Haggblom M.M."/>
        </authorList>
    </citation>
    <scope>NUCLEOTIDE SEQUENCE</scope>
    <source>
        <strain evidence="2">X5P6</strain>
    </source>
</reference>
<dbReference type="InterPro" id="IPR050400">
    <property type="entry name" value="Bact_Cytoskel_RodZ"/>
</dbReference>
<dbReference type="EMBL" id="CP132942">
    <property type="protein sequence ID" value="XCB33115.1"/>
    <property type="molecule type" value="Genomic_DNA"/>
</dbReference>
<keyword evidence="1" id="KW-0472">Membrane</keyword>
<organism evidence="2">
    <name type="scientific">Tunturiibacter psychrotolerans</name>
    <dbReference type="NCBI Taxonomy" id="3069686"/>
    <lineage>
        <taxon>Bacteria</taxon>
        <taxon>Pseudomonadati</taxon>
        <taxon>Acidobacteriota</taxon>
        <taxon>Terriglobia</taxon>
        <taxon>Terriglobales</taxon>
        <taxon>Acidobacteriaceae</taxon>
        <taxon>Tunturiibacter</taxon>
    </lineage>
</organism>
<gene>
    <name evidence="2" type="ORF">RBB77_22295</name>
</gene>
<feature type="transmembrane region" description="Helical" evidence="1">
    <location>
        <begin position="139"/>
        <end position="159"/>
    </location>
</feature>
<dbReference type="PANTHER" id="PTHR34475:SF1">
    <property type="entry name" value="CYTOSKELETON PROTEIN RODZ"/>
    <property type="match status" value="1"/>
</dbReference>
<dbReference type="CDD" id="cd00093">
    <property type="entry name" value="HTH_XRE"/>
    <property type="match status" value="1"/>
</dbReference>
<keyword evidence="1" id="KW-1133">Transmembrane helix</keyword>
<keyword evidence="1" id="KW-0812">Transmembrane</keyword>
<reference evidence="2" key="1">
    <citation type="submission" date="2023-08" db="EMBL/GenBank/DDBJ databases">
        <authorList>
            <person name="Messyasz A."/>
            <person name="Mannisto M.K."/>
            <person name="Kerkhof L.J."/>
            <person name="Haggblom M."/>
        </authorList>
    </citation>
    <scope>NUCLEOTIDE SEQUENCE</scope>
    <source>
        <strain evidence="2">X5P6</strain>
    </source>
</reference>
<dbReference type="SUPFAM" id="SSF47413">
    <property type="entry name" value="lambda repressor-like DNA-binding domains"/>
    <property type="match status" value="1"/>
</dbReference>
<evidence type="ECO:0000313" key="2">
    <source>
        <dbReference type="EMBL" id="XCB33115.1"/>
    </source>
</evidence>
<dbReference type="PANTHER" id="PTHR34475">
    <property type="match status" value="1"/>
</dbReference>
<dbReference type="InterPro" id="IPR010982">
    <property type="entry name" value="Lambda_DNA-bd_dom_sf"/>
</dbReference>
<dbReference type="Gene3D" id="1.10.260.40">
    <property type="entry name" value="lambda repressor-like DNA-binding domains"/>
    <property type="match status" value="1"/>
</dbReference>
<dbReference type="InterPro" id="IPR001387">
    <property type="entry name" value="Cro/C1-type_HTH"/>
</dbReference>
<protein>
    <submittedName>
        <fullName evidence="2">Helix-turn-helix domain-containing protein</fullName>
    </submittedName>
</protein>
<dbReference type="KEGG" id="tpsc:RBB77_22295"/>
<dbReference type="GO" id="GO:0003677">
    <property type="term" value="F:DNA binding"/>
    <property type="evidence" value="ECO:0007669"/>
    <property type="project" value="InterPro"/>
</dbReference>
<accession>A0AAU7ZQ91</accession>
<name>A0AAU7ZQ91_9BACT</name>
<dbReference type="RefSeq" id="WP_353063959.1">
    <property type="nucleotide sequence ID" value="NZ_CP132942.1"/>
</dbReference>
<sequence length="169" mass="19457">MTLTNPPVYSSMNYVGASWKQLRADNSWTERMERFGDELRRERMRRKVSMESISEETKISVRHLEALEAGEYDSLPGGVFRKGIVRSYLTAVGLEETPWIERFEASLRESGTENGNTDWTEFAENVRRNRSGVQPKQNLRWMGVGTMVTMLGVLGWAVWKFALHGRLIP</sequence>
<dbReference type="AlphaFoldDB" id="A0AAU7ZQ91"/>